<gene>
    <name evidence="2" type="ORF">UTRI_04850</name>
</gene>
<feature type="compositionally biased region" description="Basic and acidic residues" evidence="1">
    <location>
        <begin position="1"/>
        <end position="20"/>
    </location>
</feature>
<keyword evidence="3" id="KW-1185">Reference proteome</keyword>
<feature type="region of interest" description="Disordered" evidence="1">
    <location>
        <begin position="1"/>
        <end position="24"/>
    </location>
</feature>
<protein>
    <submittedName>
        <fullName evidence="2">Uncharacterized protein</fullName>
    </submittedName>
</protein>
<evidence type="ECO:0000313" key="3">
    <source>
        <dbReference type="Proteomes" id="UP000324022"/>
    </source>
</evidence>
<evidence type="ECO:0000313" key="2">
    <source>
        <dbReference type="EMBL" id="SPO28453.1"/>
    </source>
</evidence>
<sequence>MARVAPDHKLDSELDPEKHHISNGTKQFSQASALLGLRSYGACIASFADTTLEPVMLPFPPIPLVRGCPFSSNIISG</sequence>
<dbReference type="Proteomes" id="UP000324022">
    <property type="component" value="Unassembled WGS sequence"/>
</dbReference>
<evidence type="ECO:0000256" key="1">
    <source>
        <dbReference type="SAM" id="MobiDB-lite"/>
    </source>
</evidence>
<organism evidence="2 3">
    <name type="scientific">Ustilago trichophora</name>
    <dbReference type="NCBI Taxonomy" id="86804"/>
    <lineage>
        <taxon>Eukaryota</taxon>
        <taxon>Fungi</taxon>
        <taxon>Dikarya</taxon>
        <taxon>Basidiomycota</taxon>
        <taxon>Ustilaginomycotina</taxon>
        <taxon>Ustilaginomycetes</taxon>
        <taxon>Ustilaginales</taxon>
        <taxon>Ustilaginaceae</taxon>
        <taxon>Ustilago</taxon>
    </lineage>
</organism>
<dbReference type="AlphaFoldDB" id="A0A5C3ECQ4"/>
<name>A0A5C3ECQ4_9BASI</name>
<reference evidence="2 3" key="1">
    <citation type="submission" date="2018-03" db="EMBL/GenBank/DDBJ databases">
        <authorList>
            <person name="Guldener U."/>
        </authorList>
    </citation>
    <scope>NUCLEOTIDE SEQUENCE [LARGE SCALE GENOMIC DNA]</scope>
    <source>
        <strain evidence="2 3">NBRC100155</strain>
    </source>
</reference>
<proteinExistence type="predicted"/>
<dbReference type="EMBL" id="OOIN01000022">
    <property type="protein sequence ID" value="SPO28453.1"/>
    <property type="molecule type" value="Genomic_DNA"/>
</dbReference>
<accession>A0A5C3ECQ4</accession>